<evidence type="ECO:0000256" key="1">
    <source>
        <dbReference type="SAM" id="MobiDB-lite"/>
    </source>
</evidence>
<feature type="compositionally biased region" description="Acidic residues" evidence="1">
    <location>
        <begin position="67"/>
        <end position="78"/>
    </location>
</feature>
<feature type="compositionally biased region" description="Basic residues" evidence="1">
    <location>
        <begin position="1"/>
        <end position="11"/>
    </location>
</feature>
<sequence>MVRILHTWKKNNGHETEERRPEDEIHQDDASELVFQMEAPREATTMTDTEDEDTVESIERKQSESLDVQEEDEDEMDDQQLGQIKGKKKVVTYDIDKLEIYSEDEFLNKHYEETSLYPCSLQTEEDTMDILTMFVKEQLVMIRSTQKVLKQMGRELKNSEHRWSILEKKLREWKCSSSTSSSLMS</sequence>
<accession>A0ABU6WGH2</accession>
<organism evidence="2 3">
    <name type="scientific">Stylosanthes scabra</name>
    <dbReference type="NCBI Taxonomy" id="79078"/>
    <lineage>
        <taxon>Eukaryota</taxon>
        <taxon>Viridiplantae</taxon>
        <taxon>Streptophyta</taxon>
        <taxon>Embryophyta</taxon>
        <taxon>Tracheophyta</taxon>
        <taxon>Spermatophyta</taxon>
        <taxon>Magnoliopsida</taxon>
        <taxon>eudicotyledons</taxon>
        <taxon>Gunneridae</taxon>
        <taxon>Pentapetalae</taxon>
        <taxon>rosids</taxon>
        <taxon>fabids</taxon>
        <taxon>Fabales</taxon>
        <taxon>Fabaceae</taxon>
        <taxon>Papilionoideae</taxon>
        <taxon>50 kb inversion clade</taxon>
        <taxon>dalbergioids sensu lato</taxon>
        <taxon>Dalbergieae</taxon>
        <taxon>Pterocarpus clade</taxon>
        <taxon>Stylosanthes</taxon>
    </lineage>
</organism>
<feature type="compositionally biased region" description="Basic and acidic residues" evidence="1">
    <location>
        <begin position="12"/>
        <end position="29"/>
    </location>
</feature>
<evidence type="ECO:0000313" key="2">
    <source>
        <dbReference type="EMBL" id="MED6184972.1"/>
    </source>
</evidence>
<gene>
    <name evidence="2" type="ORF">PIB30_052510</name>
</gene>
<feature type="region of interest" description="Disordered" evidence="1">
    <location>
        <begin position="1"/>
        <end position="78"/>
    </location>
</feature>
<reference evidence="2 3" key="1">
    <citation type="journal article" date="2023" name="Plants (Basel)">
        <title>Bridging the Gap: Combining Genomics and Transcriptomics Approaches to Understand Stylosanthes scabra, an Orphan Legume from the Brazilian Caatinga.</title>
        <authorList>
            <person name="Ferreira-Neto J.R.C."/>
            <person name="da Silva M.D."/>
            <person name="Binneck E."/>
            <person name="de Melo N.F."/>
            <person name="da Silva R.H."/>
            <person name="de Melo A.L.T.M."/>
            <person name="Pandolfi V."/>
            <person name="Bustamante F.O."/>
            <person name="Brasileiro-Vidal A.C."/>
            <person name="Benko-Iseppon A.M."/>
        </authorList>
    </citation>
    <scope>NUCLEOTIDE SEQUENCE [LARGE SCALE GENOMIC DNA]</scope>
    <source>
        <tissue evidence="2">Leaves</tissue>
    </source>
</reference>
<dbReference type="EMBL" id="JASCZI010181624">
    <property type="protein sequence ID" value="MED6184972.1"/>
    <property type="molecule type" value="Genomic_DNA"/>
</dbReference>
<proteinExistence type="predicted"/>
<name>A0ABU6WGH2_9FABA</name>
<dbReference type="Proteomes" id="UP001341840">
    <property type="component" value="Unassembled WGS sequence"/>
</dbReference>
<evidence type="ECO:0000313" key="3">
    <source>
        <dbReference type="Proteomes" id="UP001341840"/>
    </source>
</evidence>
<protein>
    <submittedName>
        <fullName evidence="2">Uncharacterized protein</fullName>
    </submittedName>
</protein>
<comment type="caution">
    <text evidence="2">The sequence shown here is derived from an EMBL/GenBank/DDBJ whole genome shotgun (WGS) entry which is preliminary data.</text>
</comment>
<keyword evidence="3" id="KW-1185">Reference proteome</keyword>